<dbReference type="GO" id="GO:0006888">
    <property type="term" value="P:endoplasmic reticulum to Golgi vesicle-mediated transport"/>
    <property type="evidence" value="ECO:0007669"/>
    <property type="project" value="TreeGrafter"/>
</dbReference>
<feature type="transmembrane region" description="Helical" evidence="3">
    <location>
        <begin position="176"/>
        <end position="193"/>
    </location>
</feature>
<dbReference type="SUPFAM" id="SSF47923">
    <property type="entry name" value="Ypt/Rab-GAP domain of gyp1p"/>
    <property type="match status" value="1"/>
</dbReference>
<proteinExistence type="predicted"/>
<evidence type="ECO:0000256" key="2">
    <source>
        <dbReference type="SAM" id="MobiDB-lite"/>
    </source>
</evidence>
<organism evidence="5 6">
    <name type="scientific">Mytilus coruscus</name>
    <name type="common">Sea mussel</name>
    <dbReference type="NCBI Taxonomy" id="42192"/>
    <lineage>
        <taxon>Eukaryota</taxon>
        <taxon>Metazoa</taxon>
        <taxon>Spiralia</taxon>
        <taxon>Lophotrochozoa</taxon>
        <taxon>Mollusca</taxon>
        <taxon>Bivalvia</taxon>
        <taxon>Autobranchia</taxon>
        <taxon>Pteriomorphia</taxon>
        <taxon>Mytilida</taxon>
        <taxon>Mytiloidea</taxon>
        <taxon>Mytilidae</taxon>
        <taxon>Mytilinae</taxon>
        <taxon>Mytilus</taxon>
    </lineage>
</organism>
<reference evidence="5 6" key="1">
    <citation type="submission" date="2020-06" db="EMBL/GenBank/DDBJ databases">
        <authorList>
            <person name="Li R."/>
            <person name="Bekaert M."/>
        </authorList>
    </citation>
    <scope>NUCLEOTIDE SEQUENCE [LARGE SCALE GENOMIC DNA]</scope>
    <source>
        <strain evidence="6">wild</strain>
    </source>
</reference>
<protein>
    <submittedName>
        <fullName evidence="5">TBC1D20</fullName>
    </submittedName>
</protein>
<dbReference type="InterPro" id="IPR035969">
    <property type="entry name" value="Rab-GAP_TBC_sf"/>
</dbReference>
<dbReference type="GO" id="GO:0005789">
    <property type="term" value="C:endoplasmic reticulum membrane"/>
    <property type="evidence" value="ECO:0007669"/>
    <property type="project" value="TreeGrafter"/>
</dbReference>
<dbReference type="InterPro" id="IPR000195">
    <property type="entry name" value="Rab-GAP-TBC_dom"/>
</dbReference>
<keyword evidence="6" id="KW-1185">Reference proteome</keyword>
<evidence type="ECO:0000256" key="1">
    <source>
        <dbReference type="ARBA" id="ARBA00022468"/>
    </source>
</evidence>
<feature type="domain" description="Rab-GAP TBC" evidence="4">
    <location>
        <begin position="1"/>
        <end position="210"/>
    </location>
</feature>
<keyword evidence="3" id="KW-0812">Transmembrane</keyword>
<feature type="transmembrane region" description="Helical" evidence="3">
    <location>
        <begin position="213"/>
        <end position="230"/>
    </location>
</feature>
<dbReference type="AlphaFoldDB" id="A0A6J8AQJ3"/>
<gene>
    <name evidence="5" type="ORF">MCOR_10096</name>
</gene>
<dbReference type="PROSITE" id="PS50086">
    <property type="entry name" value="TBC_RABGAP"/>
    <property type="match status" value="1"/>
</dbReference>
<name>A0A6J8AQJ3_MYTCO</name>
<evidence type="ECO:0000313" key="6">
    <source>
        <dbReference type="Proteomes" id="UP000507470"/>
    </source>
</evidence>
<feature type="region of interest" description="Disordered" evidence="2">
    <location>
        <begin position="44"/>
        <end position="70"/>
    </location>
</feature>
<dbReference type="GO" id="GO:0005096">
    <property type="term" value="F:GTPase activator activity"/>
    <property type="evidence" value="ECO:0007669"/>
    <property type="project" value="UniProtKB-KW"/>
</dbReference>
<dbReference type="PANTHER" id="PTHR20913:SF7">
    <property type="entry name" value="RE60063P"/>
    <property type="match status" value="1"/>
</dbReference>
<keyword evidence="3" id="KW-0472">Membrane</keyword>
<keyword evidence="1" id="KW-0343">GTPase activation</keyword>
<dbReference type="OrthoDB" id="206700at2759"/>
<evidence type="ECO:0000313" key="5">
    <source>
        <dbReference type="EMBL" id="CAC5371744.1"/>
    </source>
</evidence>
<dbReference type="EMBL" id="CACVKT020001798">
    <property type="protein sequence ID" value="CAC5371744.1"/>
    <property type="molecule type" value="Genomic_DNA"/>
</dbReference>
<sequence>MCGKLMTSGIQLLRKMLLKHWQHHISRCVDAAFVTHSLICSMGSEDTTRPQKKPLQASEDEDEDGTADLGCEPGPEFEHADLSLCPEVWNTIKMLYCCWSVGDFNRIKGYHDICVTILLVVGEDVGFALMDILSLNHLRDFMDSNMDRTKHMLNYLYPIVGRANPELRDFMERSEVGTVFSLSWLITWFGHVLDDIRHIVRLYDFFIANHGLMPIYMAAAVSIYNFSILLQ</sequence>
<accession>A0A6J8AQJ3</accession>
<dbReference type="Pfam" id="PF00566">
    <property type="entry name" value="RabGAP-TBC"/>
    <property type="match status" value="1"/>
</dbReference>
<evidence type="ECO:0000259" key="4">
    <source>
        <dbReference type="PROSITE" id="PS50086"/>
    </source>
</evidence>
<keyword evidence="3" id="KW-1133">Transmembrane helix</keyword>
<dbReference type="PANTHER" id="PTHR20913">
    <property type="entry name" value="TBC1 DOMAIN FAMILY MEMBER 20/GTPASE"/>
    <property type="match status" value="1"/>
</dbReference>
<dbReference type="Gene3D" id="1.10.472.80">
    <property type="entry name" value="Ypt/Rab-GAP domain of gyp1p, domain 3"/>
    <property type="match status" value="1"/>
</dbReference>
<dbReference type="Proteomes" id="UP000507470">
    <property type="component" value="Unassembled WGS sequence"/>
</dbReference>
<evidence type="ECO:0000256" key="3">
    <source>
        <dbReference type="SAM" id="Phobius"/>
    </source>
</evidence>
<dbReference type="InterPro" id="IPR045913">
    <property type="entry name" value="TBC20/Gyp8-like"/>
</dbReference>